<sequence>MCGDGVMDAAKLFNLANAITAGTANRLEHVLSDKDSCEQEWYPDHFGNAARLCEMYKLTMMDGITREGIS</sequence>
<organism evidence="1 2">
    <name type="scientific">Shewanella algae</name>
    <dbReference type="NCBI Taxonomy" id="38313"/>
    <lineage>
        <taxon>Bacteria</taxon>
        <taxon>Pseudomonadati</taxon>
        <taxon>Pseudomonadota</taxon>
        <taxon>Gammaproteobacteria</taxon>
        <taxon>Alteromonadales</taxon>
        <taxon>Shewanellaceae</taxon>
        <taxon>Shewanella</taxon>
    </lineage>
</organism>
<protein>
    <submittedName>
        <fullName evidence="1">Uncharacterized protein</fullName>
    </submittedName>
</protein>
<evidence type="ECO:0000313" key="1">
    <source>
        <dbReference type="EMBL" id="SUI54090.1"/>
    </source>
</evidence>
<accession>A0A379Z217</accession>
<gene>
    <name evidence="1" type="ORF">NCTC10738_00833</name>
</gene>
<dbReference type="RefSeq" id="WP_147289674.1">
    <property type="nucleotide sequence ID" value="NZ_JADZHC010000058.1"/>
</dbReference>
<dbReference type="EMBL" id="UGYO01000001">
    <property type="protein sequence ID" value="SUI54090.1"/>
    <property type="molecule type" value="Genomic_DNA"/>
</dbReference>
<dbReference type="Proteomes" id="UP000254069">
    <property type="component" value="Unassembled WGS sequence"/>
</dbReference>
<proteinExistence type="predicted"/>
<evidence type="ECO:0000313" key="2">
    <source>
        <dbReference type="Proteomes" id="UP000254069"/>
    </source>
</evidence>
<dbReference type="AlphaFoldDB" id="A0A379Z217"/>
<name>A0A379Z217_9GAMM</name>
<keyword evidence="2" id="KW-1185">Reference proteome</keyword>
<reference evidence="1 2" key="1">
    <citation type="submission" date="2018-06" db="EMBL/GenBank/DDBJ databases">
        <authorList>
            <consortium name="Pathogen Informatics"/>
            <person name="Doyle S."/>
        </authorList>
    </citation>
    <scope>NUCLEOTIDE SEQUENCE [LARGE SCALE GENOMIC DNA]</scope>
    <source>
        <strain evidence="1 2">NCTC10738</strain>
    </source>
</reference>